<feature type="transmembrane region" description="Helical" evidence="11">
    <location>
        <begin position="417"/>
        <end position="438"/>
    </location>
</feature>
<evidence type="ECO:0000256" key="10">
    <source>
        <dbReference type="SAM" id="MobiDB-lite"/>
    </source>
</evidence>
<dbReference type="PRINTS" id="PR00171">
    <property type="entry name" value="SUGRTRNSPORT"/>
</dbReference>
<evidence type="ECO:0000256" key="7">
    <source>
        <dbReference type="ARBA" id="ARBA00023136"/>
    </source>
</evidence>
<evidence type="ECO:0000256" key="8">
    <source>
        <dbReference type="ARBA" id="ARBA00049119"/>
    </source>
</evidence>
<feature type="transmembrane region" description="Helical" evidence="11">
    <location>
        <begin position="320"/>
        <end position="341"/>
    </location>
</feature>
<sequence length="528" mass="58507">MGGLLFGYDTGQIADILLMEDFLDRFAQTNSAGEKEFSVVREGLVVGLLSIGTLIGAIVGRYFSDYLGRRKAIAIFCGMFSVGVLIQVTAFTSWVQIMMGRFISGWGVGGLSAAVPVYQAESVPKQVRGACTSTYQLAITLGILLAYAFSIGTRELDNSGSWRIVIALGLVFCLILGVGIFFVPESPRWLIEKGRTEEARRGMARVRGLDENHPLVNSDFDEQWAAHELDKRAGTGSWVECFLGEGKEVHNKAPYRTMVMIVMMAFQQLTGANYFFYYGATIFQSVGIEDSFVTQIILGAINVSCLFFGIWVMGRFSRRWPLIIGGIWQSCWLFVFAGAGVGGNPEEKKYGTLMIVSAALFIFSYASTWAPGIWILIGETGTRKNRSRQAALGTASNWLWNFLIAFFTPFITREINYGYGFVFAGCNLAAAVFTYFFLYESSGISLEMIDAMYSEPGLKPWQSGKWAPEPYASRKEAIRDEKSKGESMMLEHSEHGENRRRRFDSSDSQRTAAGPTPVAVHNKKAQPA</sequence>
<dbReference type="InterPro" id="IPR020846">
    <property type="entry name" value="MFS_dom"/>
</dbReference>
<evidence type="ECO:0000256" key="1">
    <source>
        <dbReference type="ARBA" id="ARBA00004141"/>
    </source>
</evidence>
<dbReference type="SUPFAM" id="SSF103473">
    <property type="entry name" value="MFS general substrate transporter"/>
    <property type="match status" value="1"/>
</dbReference>
<feature type="transmembrane region" description="Helical" evidence="11">
    <location>
        <begin position="72"/>
        <end position="92"/>
    </location>
</feature>
<organism evidence="13 14">
    <name type="scientific">Filobasidium floriforme</name>
    <dbReference type="NCBI Taxonomy" id="5210"/>
    <lineage>
        <taxon>Eukaryota</taxon>
        <taxon>Fungi</taxon>
        <taxon>Dikarya</taxon>
        <taxon>Basidiomycota</taxon>
        <taxon>Agaricomycotina</taxon>
        <taxon>Tremellomycetes</taxon>
        <taxon>Filobasidiales</taxon>
        <taxon>Filobasidiaceae</taxon>
        <taxon>Filobasidium</taxon>
    </lineage>
</organism>
<dbReference type="Proteomes" id="UP000812966">
    <property type="component" value="Unassembled WGS sequence"/>
</dbReference>
<evidence type="ECO:0000256" key="5">
    <source>
        <dbReference type="ARBA" id="ARBA00022692"/>
    </source>
</evidence>
<feature type="transmembrane region" description="Helical" evidence="11">
    <location>
        <begin position="353"/>
        <end position="378"/>
    </location>
</feature>
<feature type="transmembrane region" description="Helical" evidence="11">
    <location>
        <begin position="130"/>
        <end position="150"/>
    </location>
</feature>
<evidence type="ECO:0000256" key="11">
    <source>
        <dbReference type="SAM" id="Phobius"/>
    </source>
</evidence>
<feature type="transmembrane region" description="Helical" evidence="11">
    <location>
        <begin position="162"/>
        <end position="183"/>
    </location>
</feature>
<dbReference type="Pfam" id="PF00083">
    <property type="entry name" value="Sugar_tr"/>
    <property type="match status" value="1"/>
</dbReference>
<reference evidence="13" key="1">
    <citation type="submission" date="2020-04" db="EMBL/GenBank/DDBJ databases">
        <title>Analysis of mating type loci in Filobasidium floriforme.</title>
        <authorList>
            <person name="Nowrousian M."/>
        </authorList>
    </citation>
    <scope>NUCLEOTIDE SEQUENCE</scope>
    <source>
        <strain evidence="13">CBS 6242</strain>
    </source>
</reference>
<dbReference type="GO" id="GO:0005886">
    <property type="term" value="C:plasma membrane"/>
    <property type="evidence" value="ECO:0007669"/>
    <property type="project" value="TreeGrafter"/>
</dbReference>
<accession>A0A8K0JJ98</accession>
<dbReference type="AlphaFoldDB" id="A0A8K0JJ98"/>
<dbReference type="GO" id="GO:0005351">
    <property type="term" value="F:carbohydrate:proton symporter activity"/>
    <property type="evidence" value="ECO:0007669"/>
    <property type="project" value="TreeGrafter"/>
</dbReference>
<evidence type="ECO:0000256" key="6">
    <source>
        <dbReference type="ARBA" id="ARBA00022989"/>
    </source>
</evidence>
<dbReference type="NCBIfam" id="TIGR00879">
    <property type="entry name" value="SP"/>
    <property type="match status" value="1"/>
</dbReference>
<evidence type="ECO:0000256" key="4">
    <source>
        <dbReference type="ARBA" id="ARBA00022597"/>
    </source>
</evidence>
<keyword evidence="3 9" id="KW-0813">Transport</keyword>
<dbReference type="Gene3D" id="1.20.1250.20">
    <property type="entry name" value="MFS general substrate transporter like domains"/>
    <property type="match status" value="1"/>
</dbReference>
<keyword evidence="4" id="KW-0762">Sugar transport</keyword>
<comment type="subcellular location">
    <subcellularLocation>
        <location evidence="1">Membrane</location>
        <topology evidence="1">Multi-pass membrane protein</topology>
    </subcellularLocation>
</comment>
<evidence type="ECO:0000256" key="3">
    <source>
        <dbReference type="ARBA" id="ARBA00022448"/>
    </source>
</evidence>
<feature type="compositionally biased region" description="Basic and acidic residues" evidence="10">
    <location>
        <begin position="472"/>
        <end position="507"/>
    </location>
</feature>
<dbReference type="PANTHER" id="PTHR48022:SF75">
    <property type="entry name" value="GALACTOSE TRANSPORTER-RELATED"/>
    <property type="match status" value="1"/>
</dbReference>
<dbReference type="InterPro" id="IPR005828">
    <property type="entry name" value="MFS_sugar_transport-like"/>
</dbReference>
<evidence type="ECO:0000313" key="14">
    <source>
        <dbReference type="Proteomes" id="UP000812966"/>
    </source>
</evidence>
<feature type="region of interest" description="Disordered" evidence="10">
    <location>
        <begin position="472"/>
        <end position="528"/>
    </location>
</feature>
<dbReference type="EMBL" id="JABELV010000361">
    <property type="protein sequence ID" value="KAG7527266.1"/>
    <property type="molecule type" value="Genomic_DNA"/>
</dbReference>
<dbReference type="PANTHER" id="PTHR48022">
    <property type="entry name" value="PLASTIDIC GLUCOSE TRANSPORTER 4"/>
    <property type="match status" value="1"/>
</dbReference>
<feature type="transmembrane region" description="Helical" evidence="11">
    <location>
        <begin position="292"/>
        <end position="313"/>
    </location>
</feature>
<evidence type="ECO:0000259" key="12">
    <source>
        <dbReference type="PROSITE" id="PS50850"/>
    </source>
</evidence>
<dbReference type="InterPro" id="IPR003663">
    <property type="entry name" value="Sugar/inositol_transpt"/>
</dbReference>
<gene>
    <name evidence="13" type="ORF">FFLO_07107</name>
</gene>
<evidence type="ECO:0000256" key="2">
    <source>
        <dbReference type="ARBA" id="ARBA00010992"/>
    </source>
</evidence>
<protein>
    <recommendedName>
        <fullName evidence="12">Major facilitator superfamily (MFS) profile domain-containing protein</fullName>
    </recommendedName>
</protein>
<comment type="catalytic activity">
    <reaction evidence="8">
        <text>myo-inositol(out) + H(+)(out) = myo-inositol(in) + H(+)(in)</text>
        <dbReference type="Rhea" id="RHEA:60364"/>
        <dbReference type="ChEBI" id="CHEBI:15378"/>
        <dbReference type="ChEBI" id="CHEBI:17268"/>
    </reaction>
</comment>
<feature type="transmembrane region" description="Helical" evidence="11">
    <location>
        <begin position="44"/>
        <end position="63"/>
    </location>
</feature>
<dbReference type="CDD" id="cd17356">
    <property type="entry name" value="MFS_HXT"/>
    <property type="match status" value="1"/>
</dbReference>
<evidence type="ECO:0000313" key="13">
    <source>
        <dbReference type="EMBL" id="KAG7527266.1"/>
    </source>
</evidence>
<dbReference type="PROSITE" id="PS50850">
    <property type="entry name" value="MFS"/>
    <property type="match status" value="1"/>
</dbReference>
<feature type="transmembrane region" description="Helical" evidence="11">
    <location>
        <begin position="98"/>
        <end position="118"/>
    </location>
</feature>
<evidence type="ECO:0000256" key="9">
    <source>
        <dbReference type="RuleBase" id="RU003346"/>
    </source>
</evidence>
<name>A0A8K0JJ98_9TREE</name>
<proteinExistence type="inferred from homology"/>
<dbReference type="InterPro" id="IPR036259">
    <property type="entry name" value="MFS_trans_sf"/>
</dbReference>
<feature type="domain" description="Major facilitator superfamily (MFS) profile" evidence="12">
    <location>
        <begin position="1"/>
        <end position="442"/>
    </location>
</feature>
<keyword evidence="7 11" id="KW-0472">Membrane</keyword>
<keyword evidence="14" id="KW-1185">Reference proteome</keyword>
<dbReference type="InterPro" id="IPR050360">
    <property type="entry name" value="MFS_Sugar_Transporters"/>
</dbReference>
<comment type="similarity">
    <text evidence="2 9">Belongs to the major facilitator superfamily. Sugar transporter (TC 2.A.1.1) family.</text>
</comment>
<keyword evidence="5 11" id="KW-0812">Transmembrane</keyword>
<feature type="transmembrane region" description="Helical" evidence="11">
    <location>
        <begin position="257"/>
        <end position="280"/>
    </location>
</feature>
<keyword evidence="6 11" id="KW-1133">Transmembrane helix</keyword>
<comment type="caution">
    <text evidence="13">The sequence shown here is derived from an EMBL/GenBank/DDBJ whole genome shotgun (WGS) entry which is preliminary data.</text>
</comment>
<feature type="transmembrane region" description="Helical" evidence="11">
    <location>
        <begin position="390"/>
        <end position="411"/>
    </location>
</feature>